<dbReference type="Gene3D" id="1.10.510.10">
    <property type="entry name" value="Transferase(Phosphotransferase) domain 1"/>
    <property type="match status" value="1"/>
</dbReference>
<dbReference type="GO" id="GO:0004674">
    <property type="term" value="F:protein serine/threonine kinase activity"/>
    <property type="evidence" value="ECO:0007669"/>
    <property type="project" value="UniProtKB-EC"/>
</dbReference>
<keyword evidence="5" id="KW-0677">Repeat</keyword>
<evidence type="ECO:0000256" key="4">
    <source>
        <dbReference type="ARBA" id="ARBA00022729"/>
    </source>
</evidence>
<evidence type="ECO:0000256" key="6">
    <source>
        <dbReference type="ARBA" id="ARBA00022741"/>
    </source>
</evidence>
<keyword evidence="9 12" id="KW-0472">Membrane</keyword>
<evidence type="ECO:0000313" key="14">
    <source>
        <dbReference type="EMBL" id="EPS61597.1"/>
    </source>
</evidence>
<dbReference type="GO" id="GO:0016020">
    <property type="term" value="C:membrane"/>
    <property type="evidence" value="ECO:0007669"/>
    <property type="project" value="UniProtKB-SubCell"/>
</dbReference>
<dbReference type="EMBL" id="AUSU01006724">
    <property type="protein sequence ID" value="EPS61597.1"/>
    <property type="molecule type" value="Genomic_DNA"/>
</dbReference>
<evidence type="ECO:0000256" key="8">
    <source>
        <dbReference type="ARBA" id="ARBA00022989"/>
    </source>
</evidence>
<dbReference type="InterPro" id="IPR000719">
    <property type="entry name" value="Prot_kinase_dom"/>
</dbReference>
<gene>
    <name evidence="14" type="ORF">M569_13196</name>
</gene>
<dbReference type="Proteomes" id="UP000015453">
    <property type="component" value="Unassembled WGS sequence"/>
</dbReference>
<dbReference type="GO" id="GO:0005524">
    <property type="term" value="F:ATP binding"/>
    <property type="evidence" value="ECO:0007669"/>
    <property type="project" value="UniProtKB-KW"/>
</dbReference>
<dbReference type="Pfam" id="PF08263">
    <property type="entry name" value="LRRNT_2"/>
    <property type="match status" value="1"/>
</dbReference>
<dbReference type="PANTHER" id="PTHR48056:SF81">
    <property type="entry name" value="RECEPTOR PROTEIN-TYROSINE KINASE CEPR1"/>
    <property type="match status" value="1"/>
</dbReference>
<evidence type="ECO:0000256" key="12">
    <source>
        <dbReference type="SAM" id="Phobius"/>
    </source>
</evidence>
<dbReference type="SMART" id="SM00369">
    <property type="entry name" value="LRR_TYP"/>
    <property type="match status" value="5"/>
</dbReference>
<evidence type="ECO:0000256" key="3">
    <source>
        <dbReference type="ARBA" id="ARBA00022692"/>
    </source>
</evidence>
<dbReference type="InterPro" id="IPR003591">
    <property type="entry name" value="Leu-rich_rpt_typical-subtyp"/>
</dbReference>
<dbReference type="PROSITE" id="PS50011">
    <property type="entry name" value="PROTEIN_KINASE_DOM"/>
    <property type="match status" value="1"/>
</dbReference>
<dbReference type="OrthoDB" id="676979at2759"/>
<feature type="region of interest" description="Disordered" evidence="11">
    <location>
        <begin position="827"/>
        <end position="878"/>
    </location>
</feature>
<dbReference type="SUPFAM" id="SSF52058">
    <property type="entry name" value="L domain-like"/>
    <property type="match status" value="1"/>
</dbReference>
<dbReference type="AlphaFoldDB" id="S8DPB6"/>
<evidence type="ECO:0000256" key="10">
    <source>
        <dbReference type="ARBA" id="ARBA00023180"/>
    </source>
</evidence>
<dbReference type="FunFam" id="3.80.10.10:FF:000383">
    <property type="entry name" value="Leucine-rich repeat receptor protein kinase EMS1"/>
    <property type="match status" value="1"/>
</dbReference>
<keyword evidence="8 12" id="KW-1133">Transmembrane helix</keyword>
<keyword evidence="4" id="KW-0732">Signal</keyword>
<feature type="domain" description="Protein kinase" evidence="13">
    <location>
        <begin position="490"/>
        <end position="775"/>
    </location>
</feature>
<comment type="subcellular location">
    <subcellularLocation>
        <location evidence="1">Membrane</location>
        <topology evidence="1">Single-pass membrane protein</topology>
    </subcellularLocation>
</comment>
<keyword evidence="2" id="KW-0433">Leucine-rich repeat</keyword>
<dbReference type="InterPro" id="IPR013210">
    <property type="entry name" value="LRR_N_plant-typ"/>
</dbReference>
<dbReference type="SUPFAM" id="SSF56112">
    <property type="entry name" value="Protein kinase-like (PK-like)"/>
    <property type="match status" value="1"/>
</dbReference>
<keyword evidence="7" id="KW-0067">ATP-binding</keyword>
<reference evidence="14 15" key="1">
    <citation type="journal article" date="2013" name="BMC Genomics">
        <title>The miniature genome of a carnivorous plant Genlisea aurea contains a low number of genes and short non-coding sequences.</title>
        <authorList>
            <person name="Leushkin E.V."/>
            <person name="Sutormin R.A."/>
            <person name="Nabieva E.R."/>
            <person name="Penin A.A."/>
            <person name="Kondrashov A.S."/>
            <person name="Logacheva M.D."/>
        </authorList>
    </citation>
    <scope>NUCLEOTIDE SEQUENCE [LARGE SCALE GENOMIC DNA]</scope>
</reference>
<proteinExistence type="predicted"/>
<keyword evidence="3 12" id="KW-0812">Transmembrane</keyword>
<evidence type="ECO:0000313" key="15">
    <source>
        <dbReference type="Proteomes" id="UP000015453"/>
    </source>
</evidence>
<evidence type="ECO:0000259" key="13">
    <source>
        <dbReference type="PROSITE" id="PS50011"/>
    </source>
</evidence>
<dbReference type="PANTHER" id="PTHR48056">
    <property type="entry name" value="LRR RECEPTOR-LIKE SERINE/THREONINE-PROTEIN KINASE-RELATED"/>
    <property type="match status" value="1"/>
</dbReference>
<dbReference type="Gene3D" id="3.30.200.20">
    <property type="entry name" value="Phosphorylase Kinase, domain 1"/>
    <property type="match status" value="1"/>
</dbReference>
<keyword evidence="10" id="KW-0325">Glycoprotein</keyword>
<evidence type="ECO:0000256" key="7">
    <source>
        <dbReference type="ARBA" id="ARBA00022840"/>
    </source>
</evidence>
<protein>
    <recommendedName>
        <fullName evidence="13">Protein kinase domain-containing protein</fullName>
    </recommendedName>
</protein>
<feature type="transmembrane region" description="Helical" evidence="12">
    <location>
        <begin position="416"/>
        <end position="440"/>
    </location>
</feature>
<evidence type="ECO:0000256" key="9">
    <source>
        <dbReference type="ARBA" id="ARBA00023136"/>
    </source>
</evidence>
<dbReference type="FunFam" id="1.10.510.10:FF:000448">
    <property type="entry name" value="Putative LRR receptor-like serine/threonine-protein kinase"/>
    <property type="match status" value="1"/>
</dbReference>
<evidence type="ECO:0000256" key="5">
    <source>
        <dbReference type="ARBA" id="ARBA00022737"/>
    </source>
</evidence>
<dbReference type="FunFam" id="3.30.200.20:FF:000433">
    <property type="entry name" value="Predicted protein"/>
    <property type="match status" value="1"/>
</dbReference>
<dbReference type="Pfam" id="PF07714">
    <property type="entry name" value="PK_Tyr_Ser-Thr"/>
    <property type="match status" value="1"/>
</dbReference>
<feature type="compositionally biased region" description="Polar residues" evidence="11">
    <location>
        <begin position="827"/>
        <end position="842"/>
    </location>
</feature>
<comment type="caution">
    <text evidence="14">The sequence shown here is derived from an EMBL/GenBank/DDBJ whole genome shotgun (WGS) entry which is preliminary data.</text>
</comment>
<dbReference type="InterPro" id="IPR055414">
    <property type="entry name" value="LRR_R13L4/SHOC2-like"/>
</dbReference>
<dbReference type="InterPro" id="IPR011009">
    <property type="entry name" value="Kinase-like_dom_sf"/>
</dbReference>
<dbReference type="Pfam" id="PF23598">
    <property type="entry name" value="LRR_14"/>
    <property type="match status" value="1"/>
</dbReference>
<evidence type="ECO:0000256" key="2">
    <source>
        <dbReference type="ARBA" id="ARBA00022614"/>
    </source>
</evidence>
<evidence type="ECO:0000256" key="11">
    <source>
        <dbReference type="SAM" id="MobiDB-lite"/>
    </source>
</evidence>
<accession>S8DPB6</accession>
<keyword evidence="6" id="KW-0547">Nucleotide-binding</keyword>
<sequence length="878" mass="94994">QQSAISSQERSALLSLRSSLGLRAKEWPIKLNPCTSWVGIQCNSNGSVTGINISGFKRTRLGKLNPQFSVDPLQNLPHLASFNASNFLLPGPIPAWFGSQLPSLRILDLRYCSVNGPIPATLGNLSSLVELYISGNNITGNVPSSLGQLFRLSVLDISQNFLTGTIPLAFLSLQNLTLLSMSSNFLSGVVPPGIGLLSKLQFLNFSGNSLSSSIPASLGNLSSLVELDLGFNSFYGSLPSDVSGLRSLKKMVVGNNLLSGSLSSNIFQPLTGLQLLVLSQNHFSGDFPAAIWSIPSLQYLDASANNFSSMLPNGSFGVKLPSAVFNLSNNLLYGNLTPVIRRFAFIDLSGNYFEGPVPLYALGNTSLVANCLRNTTNQRTAAACSAFYDERNLVFDNFGEANVTEPAKSRKSHRKAIILASVLGGVGLMALLILIIVLICRRRRKATSGNSGVEAIPPAGNSPGPGLPLNLSTIGDAFTYQQILRATGDLSDLNLVKHGHSGDIFSGKVDGAIPVIVKRINLQSSVKKDGYIFELEVFSKFSHPRLVPLVGHCLESESEKFLVYKRMPNGDLTSCLFKKKSPEDDSLQSLDWITRLKIAIGTAEALCYLHHECTPPVVHRDVQASSILLDDKYEVRLGSLSDACYHEGDSHPKRITRLLRLPQSLEQGSSGRVKATCAYDVYCFGKVLLELVTGKIGLSSSSDSHQEFLESTLPHISIYDKDSVTNIVDPSLIIDEDLLEEVWAMAIVARSCLNPKPVRRPLMRYILKALENPLKVVRQQDKEAAASSSSARLRTTSSRGSWNAAFFGSWRHSSSDVAPPPAFMVGGSSSVKMEGPSGSSFKEAQGSQGSGNGGYSSSKRYSNEIFPEPVDDQNLQRR</sequence>
<dbReference type="Gene3D" id="3.80.10.10">
    <property type="entry name" value="Ribonuclease Inhibitor"/>
    <property type="match status" value="3"/>
</dbReference>
<organism evidence="14 15">
    <name type="scientific">Genlisea aurea</name>
    <dbReference type="NCBI Taxonomy" id="192259"/>
    <lineage>
        <taxon>Eukaryota</taxon>
        <taxon>Viridiplantae</taxon>
        <taxon>Streptophyta</taxon>
        <taxon>Embryophyta</taxon>
        <taxon>Tracheophyta</taxon>
        <taxon>Spermatophyta</taxon>
        <taxon>Magnoliopsida</taxon>
        <taxon>eudicotyledons</taxon>
        <taxon>Gunneridae</taxon>
        <taxon>Pentapetalae</taxon>
        <taxon>asterids</taxon>
        <taxon>lamiids</taxon>
        <taxon>Lamiales</taxon>
        <taxon>Lentibulariaceae</taxon>
        <taxon>Genlisea</taxon>
    </lineage>
</organism>
<dbReference type="FunFam" id="3.80.10.10:FF:000561">
    <property type="entry name" value="Probable LRR receptor-like serine/threonine-protein kinase At2g16250"/>
    <property type="match status" value="1"/>
</dbReference>
<name>S8DPB6_9LAMI</name>
<feature type="non-terminal residue" evidence="14">
    <location>
        <position position="1"/>
    </location>
</feature>
<dbReference type="InterPro" id="IPR001245">
    <property type="entry name" value="Ser-Thr/Tyr_kinase_cat_dom"/>
</dbReference>
<keyword evidence="15" id="KW-1185">Reference proteome</keyword>
<dbReference type="InterPro" id="IPR032675">
    <property type="entry name" value="LRR_dom_sf"/>
</dbReference>
<evidence type="ECO:0000256" key="1">
    <source>
        <dbReference type="ARBA" id="ARBA00004167"/>
    </source>
</evidence>
<dbReference type="InterPro" id="IPR050647">
    <property type="entry name" value="Plant_LRR-RLKs"/>
</dbReference>